<gene>
    <name evidence="6" type="ORF">METZ01_LOCUS344277</name>
</gene>
<dbReference type="PANTHER" id="PTHR43399">
    <property type="entry name" value="SUBTILISIN-RELATED"/>
    <property type="match status" value="1"/>
</dbReference>
<dbReference type="InterPro" id="IPR051048">
    <property type="entry name" value="Peptidase_S8/S53_subtilisin"/>
</dbReference>
<keyword evidence="2" id="KW-0645">Protease</keyword>
<keyword evidence="3" id="KW-0378">Hydrolase</keyword>
<dbReference type="PANTHER" id="PTHR43399:SF4">
    <property type="entry name" value="CELL WALL-ASSOCIATED PROTEASE"/>
    <property type="match status" value="1"/>
</dbReference>
<sequence>MIRAWLPRWVRGAALLLALFLSADVAGEPVSSGEVLVRFAPGAGKVTGSRHMPTHAEALFPQRNAAKSALPTRIARWSLLRFDPSDLSPQELAVELLQQPEVEVAVANYLRRYAGPQQGDPLAADQWSLAVLGWDKSVPDASSVVVSIIDSGVDLEHPDLVDQLWNNVAELRGEEGVDDDGNGYVDDLVGWDFTDAPGLPGSGDYLGRDAVPQDESGHGTHVAGIIAAGVGNDYGVSGIAPSVQLMPLRAGFNISGSGFLQDDDIAAAIVYAVDNGADVINLSLGDPRYSALLDDVVRFANDSGVV</sequence>
<dbReference type="InterPro" id="IPR015500">
    <property type="entry name" value="Peptidase_S8_subtilisin-rel"/>
</dbReference>
<dbReference type="InterPro" id="IPR023827">
    <property type="entry name" value="Peptidase_S8_Asp-AS"/>
</dbReference>
<evidence type="ECO:0000256" key="2">
    <source>
        <dbReference type="ARBA" id="ARBA00022670"/>
    </source>
</evidence>
<dbReference type="SUPFAM" id="SSF52743">
    <property type="entry name" value="Subtilisin-like"/>
    <property type="match status" value="1"/>
</dbReference>
<evidence type="ECO:0000313" key="6">
    <source>
        <dbReference type="EMBL" id="SVC91423.1"/>
    </source>
</evidence>
<accession>A0A382R124</accession>
<evidence type="ECO:0000259" key="5">
    <source>
        <dbReference type="Pfam" id="PF00082"/>
    </source>
</evidence>
<dbReference type="GO" id="GO:0006508">
    <property type="term" value="P:proteolysis"/>
    <property type="evidence" value="ECO:0007669"/>
    <property type="project" value="UniProtKB-KW"/>
</dbReference>
<dbReference type="PROSITE" id="PS00136">
    <property type="entry name" value="SUBTILASE_ASP"/>
    <property type="match status" value="1"/>
</dbReference>
<comment type="similarity">
    <text evidence="1">Belongs to the peptidase S8 family.</text>
</comment>
<organism evidence="6">
    <name type="scientific">marine metagenome</name>
    <dbReference type="NCBI Taxonomy" id="408172"/>
    <lineage>
        <taxon>unclassified sequences</taxon>
        <taxon>metagenomes</taxon>
        <taxon>ecological metagenomes</taxon>
    </lineage>
</organism>
<reference evidence="6" key="1">
    <citation type="submission" date="2018-05" db="EMBL/GenBank/DDBJ databases">
        <authorList>
            <person name="Lanie J.A."/>
            <person name="Ng W.-L."/>
            <person name="Kazmierczak K.M."/>
            <person name="Andrzejewski T.M."/>
            <person name="Davidsen T.M."/>
            <person name="Wayne K.J."/>
            <person name="Tettelin H."/>
            <person name="Glass J.I."/>
            <person name="Rusch D."/>
            <person name="Podicherti R."/>
            <person name="Tsui H.-C.T."/>
            <person name="Winkler M.E."/>
        </authorList>
    </citation>
    <scope>NUCLEOTIDE SEQUENCE</scope>
</reference>
<dbReference type="Pfam" id="PF00082">
    <property type="entry name" value="Peptidase_S8"/>
    <property type="match status" value="1"/>
</dbReference>
<keyword evidence="4" id="KW-0720">Serine protease</keyword>
<evidence type="ECO:0000256" key="3">
    <source>
        <dbReference type="ARBA" id="ARBA00022801"/>
    </source>
</evidence>
<proteinExistence type="inferred from homology"/>
<dbReference type="InterPro" id="IPR000209">
    <property type="entry name" value="Peptidase_S8/S53_dom"/>
</dbReference>
<dbReference type="InterPro" id="IPR036852">
    <property type="entry name" value="Peptidase_S8/S53_dom_sf"/>
</dbReference>
<evidence type="ECO:0000256" key="1">
    <source>
        <dbReference type="ARBA" id="ARBA00011073"/>
    </source>
</evidence>
<dbReference type="GO" id="GO:0004252">
    <property type="term" value="F:serine-type endopeptidase activity"/>
    <property type="evidence" value="ECO:0007669"/>
    <property type="project" value="InterPro"/>
</dbReference>
<dbReference type="PROSITE" id="PS00137">
    <property type="entry name" value="SUBTILASE_HIS"/>
    <property type="match status" value="1"/>
</dbReference>
<dbReference type="PRINTS" id="PR00723">
    <property type="entry name" value="SUBTILISIN"/>
</dbReference>
<protein>
    <recommendedName>
        <fullName evidence="5">Peptidase S8/S53 domain-containing protein</fullName>
    </recommendedName>
</protein>
<dbReference type="InterPro" id="IPR022398">
    <property type="entry name" value="Peptidase_S8_His-AS"/>
</dbReference>
<dbReference type="Gene3D" id="3.40.50.200">
    <property type="entry name" value="Peptidase S8/S53 domain"/>
    <property type="match status" value="1"/>
</dbReference>
<dbReference type="AlphaFoldDB" id="A0A382R124"/>
<dbReference type="PROSITE" id="PS51892">
    <property type="entry name" value="SUBTILASE"/>
    <property type="match status" value="1"/>
</dbReference>
<dbReference type="EMBL" id="UINC01118351">
    <property type="protein sequence ID" value="SVC91423.1"/>
    <property type="molecule type" value="Genomic_DNA"/>
</dbReference>
<feature type="domain" description="Peptidase S8/S53" evidence="5">
    <location>
        <begin position="143"/>
        <end position="300"/>
    </location>
</feature>
<name>A0A382R124_9ZZZZ</name>
<evidence type="ECO:0000256" key="4">
    <source>
        <dbReference type="ARBA" id="ARBA00022825"/>
    </source>
</evidence>
<feature type="non-terminal residue" evidence="6">
    <location>
        <position position="306"/>
    </location>
</feature>